<dbReference type="OMA" id="SHDEKAT"/>
<reference evidence="4" key="1">
    <citation type="journal article" date="2017" name="Nature">
        <title>The genome of Chenopodium quinoa.</title>
        <authorList>
            <person name="Jarvis D.E."/>
            <person name="Ho Y.S."/>
            <person name="Lightfoot D.J."/>
            <person name="Schmoeckel S.M."/>
            <person name="Li B."/>
            <person name="Borm T.J.A."/>
            <person name="Ohyanagi H."/>
            <person name="Mineta K."/>
            <person name="Michell C.T."/>
            <person name="Saber N."/>
            <person name="Kharbatia N.M."/>
            <person name="Rupper R.R."/>
            <person name="Sharp A.R."/>
            <person name="Dally N."/>
            <person name="Boughton B.A."/>
            <person name="Woo Y.H."/>
            <person name="Gao G."/>
            <person name="Schijlen E.G.W.M."/>
            <person name="Guo X."/>
            <person name="Momin A.A."/>
            <person name="Negrao S."/>
            <person name="Al-Babili S."/>
            <person name="Gehring C."/>
            <person name="Roessner U."/>
            <person name="Jung C."/>
            <person name="Murphy K."/>
            <person name="Arold S.T."/>
            <person name="Gojobori T."/>
            <person name="van der Linden C.G."/>
            <person name="van Loo E.N."/>
            <person name="Jellen E.N."/>
            <person name="Maughan P.J."/>
            <person name="Tester M."/>
        </authorList>
    </citation>
    <scope>NUCLEOTIDE SEQUENCE [LARGE SCALE GENOMIC DNA]</scope>
    <source>
        <strain evidence="4">cv. PI 614886</strain>
    </source>
</reference>
<organism evidence="4 5">
    <name type="scientific">Chenopodium quinoa</name>
    <name type="common">Quinoa</name>
    <dbReference type="NCBI Taxonomy" id="63459"/>
    <lineage>
        <taxon>Eukaryota</taxon>
        <taxon>Viridiplantae</taxon>
        <taxon>Streptophyta</taxon>
        <taxon>Embryophyta</taxon>
        <taxon>Tracheophyta</taxon>
        <taxon>Spermatophyta</taxon>
        <taxon>Magnoliopsida</taxon>
        <taxon>eudicotyledons</taxon>
        <taxon>Gunneridae</taxon>
        <taxon>Pentapetalae</taxon>
        <taxon>Caryophyllales</taxon>
        <taxon>Chenopodiaceae</taxon>
        <taxon>Chenopodioideae</taxon>
        <taxon>Atripliceae</taxon>
        <taxon>Chenopodium</taxon>
    </lineage>
</organism>
<dbReference type="Gene3D" id="1.10.287.510">
    <property type="entry name" value="Helix hairpin bin"/>
    <property type="match status" value="1"/>
</dbReference>
<feature type="compositionally biased region" description="Polar residues" evidence="2">
    <location>
        <begin position="1"/>
        <end position="10"/>
    </location>
</feature>
<dbReference type="Gramene" id="AUR62000899-RA">
    <property type="protein sequence ID" value="AUR62000899-RA:cds"/>
    <property type="gene ID" value="AUR62000899"/>
</dbReference>
<feature type="coiled-coil region" evidence="1">
    <location>
        <begin position="44"/>
        <end position="370"/>
    </location>
</feature>
<feature type="coiled-coil region" evidence="1">
    <location>
        <begin position="399"/>
        <end position="426"/>
    </location>
</feature>
<evidence type="ECO:0000313" key="4">
    <source>
        <dbReference type="EnsemblPlants" id="AUR62000899-RA:cds"/>
    </source>
</evidence>
<keyword evidence="3" id="KW-1133">Transmembrane helix</keyword>
<feature type="region of interest" description="Disordered" evidence="2">
    <location>
        <begin position="1"/>
        <end position="24"/>
    </location>
</feature>
<dbReference type="Gene3D" id="1.10.287.1490">
    <property type="match status" value="1"/>
</dbReference>
<dbReference type="AlphaFoldDB" id="A0A803KPE3"/>
<dbReference type="Proteomes" id="UP000596660">
    <property type="component" value="Unplaced"/>
</dbReference>
<feature type="transmembrane region" description="Helical" evidence="3">
    <location>
        <begin position="530"/>
        <end position="550"/>
    </location>
</feature>
<sequence>MEENNHQTTAAIDDPSANDKDKLKSLHSLNAMLLKETVEKRQEIKSLDSELTRCKSEVEALRAELTRVKDEGAEVEVVKEVVSVFMESEMVGLLRREKEGVEKRLEEVEREMGVVVKERDEMEKAKFDGDYEIGLMKKLENDLRNEIRREKEGVNQAIRERNELNHELGVRAEEINRLREKIGVAESKERSVNREGLKGEIEGLSGEKEAVSRANDELCDERRKSNVRINELEKEVDQLNGVVLSVREDEEKWREKFFELEKSNAGTGEKSSVEARLGELEKELESAKQVREELVELESKFKEVSNVVSGLKNELLEVQGELSLVKESNTNNVELNKKLASEIDDHKSELTRVTKERDEVRKTLDEEKKNGMTLQVKVSEISKKMEDTAKVIEGLRTASDSLVGEKKEIESKYNKLKEDKELIEKDFATHKGVVNELEDTMKAKTEMFELVVSMVRNTVTQLSMENEKRGDDAGIKANERSISGELKPILSELEAMRSVFKKRDEKVGEVQQKMESLQYSLLEERKKKSFWTLVSSATTILAAVVSFAYASRVR</sequence>
<accession>A0A803KPE3</accession>
<protein>
    <submittedName>
        <fullName evidence="4">Uncharacterized protein</fullName>
    </submittedName>
</protein>
<evidence type="ECO:0000313" key="5">
    <source>
        <dbReference type="Proteomes" id="UP000596660"/>
    </source>
</evidence>
<evidence type="ECO:0000256" key="2">
    <source>
        <dbReference type="SAM" id="MobiDB-lite"/>
    </source>
</evidence>
<keyword evidence="3" id="KW-0472">Membrane</keyword>
<dbReference type="EnsemblPlants" id="AUR62000899-RA">
    <property type="protein sequence ID" value="AUR62000899-RA:cds"/>
    <property type="gene ID" value="AUR62000899"/>
</dbReference>
<name>A0A803KPE3_CHEQI</name>
<keyword evidence="5" id="KW-1185">Reference proteome</keyword>
<keyword evidence="3" id="KW-0812">Transmembrane</keyword>
<reference evidence="4" key="2">
    <citation type="submission" date="2021-03" db="UniProtKB">
        <authorList>
            <consortium name="EnsemblPlants"/>
        </authorList>
    </citation>
    <scope>IDENTIFICATION</scope>
</reference>
<evidence type="ECO:0000256" key="3">
    <source>
        <dbReference type="SAM" id="Phobius"/>
    </source>
</evidence>
<keyword evidence="1" id="KW-0175">Coiled coil</keyword>
<proteinExistence type="predicted"/>
<evidence type="ECO:0000256" key="1">
    <source>
        <dbReference type="SAM" id="Coils"/>
    </source>
</evidence>